<feature type="domain" description="Mce/MlaD" evidence="8">
    <location>
        <begin position="295"/>
        <end position="389"/>
    </location>
</feature>
<keyword evidence="2" id="KW-1003">Cell membrane</keyword>
<accession>A0A2S5JFH3</accession>
<dbReference type="EMBL" id="PRDS01000006">
    <property type="protein sequence ID" value="PPB80223.1"/>
    <property type="molecule type" value="Genomic_DNA"/>
</dbReference>
<dbReference type="PANTHER" id="PTHR30462">
    <property type="entry name" value="INTERMEMBRANE TRANSPORT PROTEIN PQIB-RELATED"/>
    <property type="match status" value="1"/>
</dbReference>
<evidence type="ECO:0000256" key="2">
    <source>
        <dbReference type="ARBA" id="ARBA00022475"/>
    </source>
</evidence>
<reference evidence="9 10" key="1">
    <citation type="submission" date="2018-01" db="EMBL/GenBank/DDBJ databases">
        <title>Genomic Encyclopedia of Archaeal and Bacterial Type Strains, Phase II (KMG-II): from individual species to whole genera.</title>
        <authorList>
            <person name="Goeker M."/>
        </authorList>
    </citation>
    <scope>NUCLEOTIDE SEQUENCE [LARGE SCALE GENOMIC DNA]</scope>
    <source>
        <strain evidence="9 10">DSM 12048</strain>
    </source>
</reference>
<evidence type="ECO:0000256" key="6">
    <source>
        <dbReference type="ARBA" id="ARBA00023136"/>
    </source>
</evidence>
<comment type="caution">
    <text evidence="9">The sequence shown here is derived from an EMBL/GenBank/DDBJ whole genome shotgun (WGS) entry which is preliminary data.</text>
</comment>
<evidence type="ECO:0000313" key="9">
    <source>
        <dbReference type="EMBL" id="PPB80223.1"/>
    </source>
</evidence>
<evidence type="ECO:0000256" key="7">
    <source>
        <dbReference type="SAM" id="Phobius"/>
    </source>
</evidence>
<proteinExistence type="predicted"/>
<evidence type="ECO:0000313" key="10">
    <source>
        <dbReference type="Proteomes" id="UP000239736"/>
    </source>
</evidence>
<keyword evidence="4 7" id="KW-0812">Transmembrane</keyword>
<comment type="subcellular location">
    <subcellularLocation>
        <location evidence="1">Cell inner membrane</location>
    </subcellularLocation>
</comment>
<dbReference type="InterPro" id="IPR003399">
    <property type="entry name" value="Mce/MlaD"/>
</dbReference>
<organism evidence="9 10">
    <name type="scientific">Albidovulum inexpectatum</name>
    <dbReference type="NCBI Taxonomy" id="196587"/>
    <lineage>
        <taxon>Bacteria</taxon>
        <taxon>Pseudomonadati</taxon>
        <taxon>Pseudomonadota</taxon>
        <taxon>Alphaproteobacteria</taxon>
        <taxon>Rhodobacterales</taxon>
        <taxon>Paracoccaceae</taxon>
        <taxon>Albidovulum</taxon>
    </lineage>
</organism>
<gene>
    <name evidence="9" type="ORF">LV82_02095</name>
</gene>
<dbReference type="Pfam" id="PF02470">
    <property type="entry name" value="MlaD"/>
    <property type="match status" value="2"/>
</dbReference>
<keyword evidence="10" id="KW-1185">Reference proteome</keyword>
<dbReference type="PANTHER" id="PTHR30462:SF2">
    <property type="entry name" value="INTERMEMBRANE TRANSPORT PROTEIN PQIB"/>
    <property type="match status" value="1"/>
</dbReference>
<sequence>MNDLIEPAEPDIEPARRGFFRNLSLVWLVPIAALIVSLGLAWQSYSQRGVAITITFPNATGVTPGETVIKYRDVVVGTVEKLTFTSDLSAVVVHARVDKDIAPYLDEDAQFWIVSPKVTARGVSGLSTVLSGVYIEGAWDETPGEQKYSFVGADGPPLVQPGRPGKRISLITNDGRLVSEGAPVYFHGIEVGRLEKPRLILSSDTIIVDAFIEAPHDRRLTTATRFWDTSGVSFKIGTGGVSLDFDSLASIIAGGIEFDNLFEGGEPVGPGHVFNIYPDESEARRSLIARTPGATVTVAAQFDESISGLEPGADVTYNGLKVGEVKALSAKAEDTAEGPQVRLFANLTIEPDRLGLKAGATEDEVLQFLEEAVERGLRARLATASIFSSALIVELVELPDAPPAKLDRTAEPLPILPTVPSDLPDFTATAEGVLERINKLPIEDVLNQAISLMASIEQVVRAEGTQKTPDAVLALIEDTRSLVNDEATRALPSDLRAAVTDLRQIVAEMKEAGTFETLTQAIQRADAAVANIETASEQIPALVEDLRALAAKANSLQAEELIASATRVLDSADKLIGTDAARELPPALTGALEEIRAAVAELRKGGAVENLNATMASTRDAAESVAAAVERLPELSARLERLVAQSEALIAAYGDRSEFNDETLATLREVRNAARSVSQLARAIERNPNSLLMGR</sequence>
<name>A0A2S5JFH3_9RHOB</name>
<feature type="domain" description="Mce/MlaD" evidence="8">
    <location>
        <begin position="49"/>
        <end position="135"/>
    </location>
</feature>
<evidence type="ECO:0000256" key="5">
    <source>
        <dbReference type="ARBA" id="ARBA00022989"/>
    </source>
</evidence>
<dbReference type="AlphaFoldDB" id="A0A2S5JFH3"/>
<dbReference type="OrthoDB" id="9806984at2"/>
<evidence type="ECO:0000256" key="4">
    <source>
        <dbReference type="ARBA" id="ARBA00022692"/>
    </source>
</evidence>
<keyword evidence="5 7" id="KW-1133">Transmembrane helix</keyword>
<evidence type="ECO:0000259" key="8">
    <source>
        <dbReference type="Pfam" id="PF02470"/>
    </source>
</evidence>
<feature type="transmembrane region" description="Helical" evidence="7">
    <location>
        <begin position="25"/>
        <end position="45"/>
    </location>
</feature>
<dbReference type="GO" id="GO:0005886">
    <property type="term" value="C:plasma membrane"/>
    <property type="evidence" value="ECO:0007669"/>
    <property type="project" value="UniProtKB-SubCell"/>
</dbReference>
<evidence type="ECO:0000256" key="3">
    <source>
        <dbReference type="ARBA" id="ARBA00022519"/>
    </source>
</evidence>
<keyword evidence="6 7" id="KW-0472">Membrane</keyword>
<evidence type="ECO:0000256" key="1">
    <source>
        <dbReference type="ARBA" id="ARBA00004533"/>
    </source>
</evidence>
<protein>
    <submittedName>
        <fullName evidence="9">Paraquat-inducible protein B</fullName>
    </submittedName>
</protein>
<dbReference type="Proteomes" id="UP000239736">
    <property type="component" value="Unassembled WGS sequence"/>
</dbReference>
<keyword evidence="3" id="KW-0997">Cell inner membrane</keyword>
<dbReference type="InterPro" id="IPR051800">
    <property type="entry name" value="PqiA-PqiB_transport"/>
</dbReference>
<dbReference type="RefSeq" id="WP_104071442.1">
    <property type="nucleotide sequence ID" value="NZ_PRDS01000006.1"/>
</dbReference>